<gene>
    <name evidence="2" type="ORF">NRE15_01460</name>
</gene>
<keyword evidence="1" id="KW-1133">Transmembrane helix</keyword>
<keyword evidence="3" id="KW-1185">Reference proteome</keyword>
<evidence type="ECO:0008006" key="4">
    <source>
        <dbReference type="Google" id="ProtNLM"/>
    </source>
</evidence>
<proteinExistence type="predicted"/>
<feature type="transmembrane region" description="Helical" evidence="1">
    <location>
        <begin position="173"/>
        <end position="195"/>
    </location>
</feature>
<reference evidence="2 3" key="1">
    <citation type="submission" date="2022-08" db="EMBL/GenBank/DDBJ databases">
        <title>Aerococcaceae sp. nov isolated from spoiled eye mask.</title>
        <authorList>
            <person name="Zhou G."/>
            <person name="Xie X.-B."/>
            <person name="Shi Q.-S."/>
            <person name="Wang Y.-S."/>
            <person name="Wen X."/>
            <person name="Peng H."/>
            <person name="Yang X.-J."/>
            <person name="Tao H.-B."/>
            <person name="Huang X.-M."/>
        </authorList>
    </citation>
    <scope>NUCLEOTIDE SEQUENCE [LARGE SCALE GENOMIC DNA]</scope>
    <source>
        <strain evidence="3">DM20194951</strain>
    </source>
</reference>
<accession>A0ABY5P6H8</accession>
<protein>
    <recommendedName>
        <fullName evidence="4">ABC-2 family transporter protein</fullName>
    </recommendedName>
</protein>
<feature type="transmembrane region" description="Helical" evidence="1">
    <location>
        <begin position="106"/>
        <end position="129"/>
    </location>
</feature>
<feature type="transmembrane region" description="Helical" evidence="1">
    <location>
        <begin position="21"/>
        <end position="46"/>
    </location>
</feature>
<organism evidence="2 3">
    <name type="scientific">Fundicoccus culcitae</name>
    <dbReference type="NCBI Taxonomy" id="2969821"/>
    <lineage>
        <taxon>Bacteria</taxon>
        <taxon>Bacillati</taxon>
        <taxon>Bacillota</taxon>
        <taxon>Bacilli</taxon>
        <taxon>Lactobacillales</taxon>
        <taxon>Aerococcaceae</taxon>
        <taxon>Fundicoccus</taxon>
    </lineage>
</organism>
<feature type="transmembrane region" description="Helical" evidence="1">
    <location>
        <begin position="207"/>
        <end position="229"/>
    </location>
</feature>
<keyword evidence="1" id="KW-0472">Membrane</keyword>
<name>A0ABY5P6H8_9LACT</name>
<dbReference type="Proteomes" id="UP001315967">
    <property type="component" value="Chromosome"/>
</dbReference>
<feature type="transmembrane region" description="Helical" evidence="1">
    <location>
        <begin position="66"/>
        <end position="85"/>
    </location>
</feature>
<keyword evidence="1" id="KW-0812">Transmembrane</keyword>
<evidence type="ECO:0000313" key="3">
    <source>
        <dbReference type="Proteomes" id="UP001315967"/>
    </source>
</evidence>
<sequence length="277" mass="32565">MHNIRSIWWMTRTNISKWSRDLRIILIVILLATLIHMHLSGLINFVHSENEMINFALLPFLTESRYGKILFILPIFILFADAPFIDNNQIFLIMRSNRKNWILSQALYIFITSLCYVLCLAVLSCIFFVPRLDFTNEWGSVLHTLAKTDIRFQLNVLVNFPRKIIDYFSPYQAMFFSLILQTLVINLLGLIIMLINIWSSHRYLGMFFAATLLMFDALIYSSGILTWVSPITWMQLSSININEGLSQPNFYQILLILMLLFCGLLYLIIRRARWYEV</sequence>
<feature type="transmembrane region" description="Helical" evidence="1">
    <location>
        <begin position="249"/>
        <end position="269"/>
    </location>
</feature>
<evidence type="ECO:0000313" key="2">
    <source>
        <dbReference type="EMBL" id="UUX34344.1"/>
    </source>
</evidence>
<evidence type="ECO:0000256" key="1">
    <source>
        <dbReference type="SAM" id="Phobius"/>
    </source>
</evidence>
<dbReference type="RefSeq" id="WP_313793847.1">
    <property type="nucleotide sequence ID" value="NZ_CP102453.1"/>
</dbReference>
<dbReference type="EMBL" id="CP102453">
    <property type="protein sequence ID" value="UUX34344.1"/>
    <property type="molecule type" value="Genomic_DNA"/>
</dbReference>